<dbReference type="InterPro" id="IPR008984">
    <property type="entry name" value="SMAD_FHA_dom_sf"/>
</dbReference>
<evidence type="ECO:0000256" key="1">
    <source>
        <dbReference type="SAM" id="MobiDB-lite"/>
    </source>
</evidence>
<evidence type="ECO:0000259" key="2">
    <source>
        <dbReference type="PROSITE" id="PS50006"/>
    </source>
</evidence>
<dbReference type="SUPFAM" id="SSF49879">
    <property type="entry name" value="SMAD/FHA domain"/>
    <property type="match status" value="1"/>
</dbReference>
<organism evidence="3 4">
    <name type="scientific">Synechocystis salina LEGE 00031</name>
    <dbReference type="NCBI Taxonomy" id="1828736"/>
    <lineage>
        <taxon>Bacteria</taxon>
        <taxon>Bacillati</taxon>
        <taxon>Cyanobacteriota</taxon>
        <taxon>Cyanophyceae</taxon>
        <taxon>Synechococcales</taxon>
        <taxon>Merismopediaceae</taxon>
        <taxon>Synechocystis</taxon>
    </lineage>
</organism>
<sequence length="157" mass="17649">MSDPSAKPLQEHVLIISDDGGRREVLLTETFYTIGRSPRADIRIKSQFVSRIHAVLVRKSSEDVQAAYRIIDGDEDGQSSVNGLMINGKKRQEHTIQTGDEIVMGPQVSVRYEYRRRDQFGTIPGNEQFDITLIDPGMIEDEEEIPTSVSSSPPEME</sequence>
<feature type="region of interest" description="Disordered" evidence="1">
    <location>
        <begin position="137"/>
        <end position="157"/>
    </location>
</feature>
<comment type="caution">
    <text evidence="3">The sequence shown here is derived from an EMBL/GenBank/DDBJ whole genome shotgun (WGS) entry which is preliminary data.</text>
</comment>
<name>A0ABR9VQJ9_9SYNC</name>
<proteinExistence type="predicted"/>
<gene>
    <name evidence="3" type="ORF">IQ217_06990</name>
</gene>
<evidence type="ECO:0000313" key="4">
    <source>
        <dbReference type="Proteomes" id="UP000658720"/>
    </source>
</evidence>
<accession>A0ABR9VQJ9</accession>
<dbReference type="EMBL" id="JADEVV010000015">
    <property type="protein sequence ID" value="MBE9253602.1"/>
    <property type="molecule type" value="Genomic_DNA"/>
</dbReference>
<dbReference type="Pfam" id="PF00498">
    <property type="entry name" value="FHA"/>
    <property type="match status" value="1"/>
</dbReference>
<reference evidence="3 4" key="1">
    <citation type="submission" date="2020-10" db="EMBL/GenBank/DDBJ databases">
        <authorList>
            <person name="Castelo-Branco R."/>
            <person name="Eusebio N."/>
            <person name="Adriana R."/>
            <person name="Vieira A."/>
            <person name="Brugerolle De Fraissinette N."/>
            <person name="Rezende De Castro R."/>
            <person name="Schneider M.P."/>
            <person name="Vasconcelos V."/>
            <person name="Leao P.N."/>
        </authorList>
    </citation>
    <scope>NUCLEOTIDE SEQUENCE [LARGE SCALE GENOMIC DNA]</scope>
    <source>
        <strain evidence="3 4">LEGE 00031</strain>
    </source>
</reference>
<evidence type="ECO:0000313" key="3">
    <source>
        <dbReference type="EMBL" id="MBE9253602.1"/>
    </source>
</evidence>
<dbReference type="Proteomes" id="UP000658720">
    <property type="component" value="Unassembled WGS sequence"/>
</dbReference>
<feature type="domain" description="FHA" evidence="2">
    <location>
        <begin position="32"/>
        <end position="91"/>
    </location>
</feature>
<keyword evidence="4" id="KW-1185">Reference proteome</keyword>
<dbReference type="SMART" id="SM00240">
    <property type="entry name" value="FHA"/>
    <property type="match status" value="1"/>
</dbReference>
<dbReference type="RefSeq" id="WP_190596900.1">
    <property type="nucleotide sequence ID" value="NZ_JADEVV010000015.1"/>
</dbReference>
<dbReference type="PROSITE" id="PS50006">
    <property type="entry name" value="FHA_DOMAIN"/>
    <property type="match status" value="1"/>
</dbReference>
<dbReference type="InterPro" id="IPR000253">
    <property type="entry name" value="FHA_dom"/>
</dbReference>
<feature type="compositionally biased region" description="Polar residues" evidence="1">
    <location>
        <begin position="147"/>
        <end position="157"/>
    </location>
</feature>
<protein>
    <submittedName>
        <fullName evidence="3">FHA domain-containing protein</fullName>
    </submittedName>
</protein>
<dbReference type="CDD" id="cd22697">
    <property type="entry name" value="FHA_Slr1951-like"/>
    <property type="match status" value="1"/>
</dbReference>
<dbReference type="Gene3D" id="2.60.200.20">
    <property type="match status" value="1"/>
</dbReference>